<name>A0ABW4XNI8_9GAMM</name>
<dbReference type="PANTHER" id="PTHR10357:SF210">
    <property type="entry name" value="MALTODEXTRIN GLUCOSIDASE"/>
    <property type="match status" value="1"/>
</dbReference>
<evidence type="ECO:0000313" key="4">
    <source>
        <dbReference type="EMBL" id="MFD2096370.1"/>
    </source>
</evidence>
<dbReference type="CDD" id="cd11338">
    <property type="entry name" value="AmyAc_CMD"/>
    <property type="match status" value="1"/>
</dbReference>
<feature type="domain" description="Glycosyl hydrolase family 13 catalytic" evidence="3">
    <location>
        <begin position="18"/>
        <end position="396"/>
    </location>
</feature>
<comment type="caution">
    <text evidence="4">The sequence shown here is derived from an EMBL/GenBank/DDBJ whole genome shotgun (WGS) entry which is preliminary data.</text>
</comment>
<dbReference type="InterPro" id="IPR006047">
    <property type="entry name" value="GH13_cat_dom"/>
</dbReference>
<dbReference type="PANTHER" id="PTHR10357">
    <property type="entry name" value="ALPHA-AMYLASE FAMILY MEMBER"/>
    <property type="match status" value="1"/>
</dbReference>
<reference evidence="5" key="1">
    <citation type="journal article" date="2019" name="Int. J. Syst. Evol. Microbiol.">
        <title>The Global Catalogue of Microorganisms (GCM) 10K type strain sequencing project: providing services to taxonomists for standard genome sequencing and annotation.</title>
        <authorList>
            <consortium name="The Broad Institute Genomics Platform"/>
            <consortium name="The Broad Institute Genome Sequencing Center for Infectious Disease"/>
            <person name="Wu L."/>
            <person name="Ma J."/>
        </authorList>
    </citation>
    <scope>NUCLEOTIDE SEQUENCE [LARGE SCALE GENOMIC DNA]</scope>
    <source>
        <strain evidence="5">CGMCC 1.10992</strain>
    </source>
</reference>
<evidence type="ECO:0000256" key="2">
    <source>
        <dbReference type="ARBA" id="ARBA00023295"/>
    </source>
</evidence>
<evidence type="ECO:0000256" key="1">
    <source>
        <dbReference type="ARBA" id="ARBA00022801"/>
    </source>
</evidence>
<dbReference type="SMART" id="SM00642">
    <property type="entry name" value="Aamy"/>
    <property type="match status" value="1"/>
</dbReference>
<protein>
    <submittedName>
        <fullName evidence="4">Glycoside hydrolase family 13 protein</fullName>
    </submittedName>
</protein>
<gene>
    <name evidence="4" type="ORF">ACFSJ3_10280</name>
</gene>
<keyword evidence="1 4" id="KW-0378">Hydrolase</keyword>
<sequence length="473" mass="54467">MSNQIVTPAWVRNAVFYQIFPDRFAKGEDTSLAKGIQLKPWGTDPDEQGFQGGNLYGVIDKLDHLKQLGITAIYLCPIFSSASNHRYHTFDFMQVDPLLGGNEALRALLDEAHARDMKIVLDGVFNHASRGFWAFHHILECGGDSPYLDWFKVQDWPLNPYPRTVEEKPNYMAWWDLPALPQFNHANQGVRDYIYEVARYWLEFGIDGWRLDVPYEIDDDEFWRGFRQVVKTANPEAYICGEVWEEAKRWLQGDMFDATMNYTFCWAALSYFGADSLNGYQRNHLTLEPLNDNGFRDVIDTMHSWYDDEINFSQLNLMGSHDMARPLWILSDNKPAMQLCWLFLMTMPGAPCIYYGDEIAMSAADDPHCRQAYPWHDKAQQDLHYQQSVAELTALRHAQPALREGDFKFVQDPDNGKPDLIIYQRCLHGEKLRIYINRSTNDMSIALPDGELLYGSAENGKLKPQSGVVVCLS</sequence>
<evidence type="ECO:0000313" key="5">
    <source>
        <dbReference type="Proteomes" id="UP001597380"/>
    </source>
</evidence>
<proteinExistence type="predicted"/>
<dbReference type="SUPFAM" id="SSF51445">
    <property type="entry name" value="(Trans)glycosidases"/>
    <property type="match status" value="1"/>
</dbReference>
<evidence type="ECO:0000259" key="3">
    <source>
        <dbReference type="SMART" id="SM00642"/>
    </source>
</evidence>
<dbReference type="InterPro" id="IPR017853">
    <property type="entry name" value="GH"/>
</dbReference>
<dbReference type="RefSeq" id="WP_345339247.1">
    <property type="nucleotide sequence ID" value="NZ_BAABLI010000008.1"/>
</dbReference>
<keyword evidence="2" id="KW-0326">Glycosidase</keyword>
<dbReference type="Proteomes" id="UP001597380">
    <property type="component" value="Unassembled WGS sequence"/>
</dbReference>
<organism evidence="4 5">
    <name type="scientific">Corallincola platygyrae</name>
    <dbReference type="NCBI Taxonomy" id="1193278"/>
    <lineage>
        <taxon>Bacteria</taxon>
        <taxon>Pseudomonadati</taxon>
        <taxon>Pseudomonadota</taxon>
        <taxon>Gammaproteobacteria</taxon>
        <taxon>Alteromonadales</taxon>
        <taxon>Psychromonadaceae</taxon>
        <taxon>Corallincola</taxon>
    </lineage>
</organism>
<dbReference type="EMBL" id="JBHUHT010000012">
    <property type="protein sequence ID" value="MFD2096370.1"/>
    <property type="molecule type" value="Genomic_DNA"/>
</dbReference>
<accession>A0ABW4XNI8</accession>
<dbReference type="Pfam" id="PF00128">
    <property type="entry name" value="Alpha-amylase"/>
    <property type="match status" value="1"/>
</dbReference>
<keyword evidence="5" id="KW-1185">Reference proteome</keyword>
<dbReference type="GO" id="GO:0016787">
    <property type="term" value="F:hydrolase activity"/>
    <property type="evidence" value="ECO:0007669"/>
    <property type="project" value="UniProtKB-KW"/>
</dbReference>
<dbReference type="Gene3D" id="3.20.20.80">
    <property type="entry name" value="Glycosidases"/>
    <property type="match status" value="1"/>
</dbReference>